<accession>A0ACB7UVS7</accession>
<keyword evidence="2" id="KW-1185">Reference proteome</keyword>
<dbReference type="EMBL" id="CM037023">
    <property type="protein sequence ID" value="KAH7664963.1"/>
    <property type="molecule type" value="Genomic_DNA"/>
</dbReference>
<gene>
    <name evidence="1" type="ORF">IHE45_13G000700</name>
</gene>
<organism evidence="1 2">
    <name type="scientific">Dioscorea alata</name>
    <name type="common">Purple yam</name>
    <dbReference type="NCBI Taxonomy" id="55571"/>
    <lineage>
        <taxon>Eukaryota</taxon>
        <taxon>Viridiplantae</taxon>
        <taxon>Streptophyta</taxon>
        <taxon>Embryophyta</taxon>
        <taxon>Tracheophyta</taxon>
        <taxon>Spermatophyta</taxon>
        <taxon>Magnoliopsida</taxon>
        <taxon>Liliopsida</taxon>
        <taxon>Dioscoreales</taxon>
        <taxon>Dioscoreaceae</taxon>
        <taxon>Dioscorea</taxon>
    </lineage>
</organism>
<reference evidence="2" key="1">
    <citation type="journal article" date="2022" name="Nat. Commun.">
        <title>Chromosome evolution and the genetic basis of agronomically important traits in greater yam.</title>
        <authorList>
            <person name="Bredeson J.V."/>
            <person name="Lyons J.B."/>
            <person name="Oniyinde I.O."/>
            <person name="Okereke N.R."/>
            <person name="Kolade O."/>
            <person name="Nnabue I."/>
            <person name="Nwadili C.O."/>
            <person name="Hribova E."/>
            <person name="Parker M."/>
            <person name="Nwogha J."/>
            <person name="Shu S."/>
            <person name="Carlson J."/>
            <person name="Kariba R."/>
            <person name="Muthemba S."/>
            <person name="Knop K."/>
            <person name="Barton G.J."/>
            <person name="Sherwood A.V."/>
            <person name="Lopez-Montes A."/>
            <person name="Asiedu R."/>
            <person name="Jamnadass R."/>
            <person name="Muchugi A."/>
            <person name="Goodstein D."/>
            <person name="Egesi C.N."/>
            <person name="Featherston J."/>
            <person name="Asfaw A."/>
            <person name="Simpson G.G."/>
            <person name="Dolezel J."/>
            <person name="Hendre P.S."/>
            <person name="Van Deynze A."/>
            <person name="Kumar P.L."/>
            <person name="Obidiegwu J.E."/>
            <person name="Bhattacharjee R."/>
            <person name="Rokhsar D.S."/>
        </authorList>
    </citation>
    <scope>NUCLEOTIDE SEQUENCE [LARGE SCALE GENOMIC DNA]</scope>
    <source>
        <strain evidence="2">cv. TDa95/00328</strain>
    </source>
</reference>
<dbReference type="Proteomes" id="UP000827976">
    <property type="component" value="Chromosome 13"/>
</dbReference>
<proteinExistence type="predicted"/>
<evidence type="ECO:0000313" key="2">
    <source>
        <dbReference type="Proteomes" id="UP000827976"/>
    </source>
</evidence>
<comment type="caution">
    <text evidence="1">The sequence shown here is derived from an EMBL/GenBank/DDBJ whole genome shotgun (WGS) entry which is preliminary data.</text>
</comment>
<protein>
    <submittedName>
        <fullName evidence="1">Uncharacterized protein</fullName>
    </submittedName>
</protein>
<evidence type="ECO:0000313" key="1">
    <source>
        <dbReference type="EMBL" id="KAH7664963.1"/>
    </source>
</evidence>
<sequence length="318" mass="34066">MVAVSRLMRPSASRGLQSDHIPCSSSPNSSFCGGPPPTFFWGAPGINCKSRHRKRMDVPHLGTGPTIGTSTTSPHSPSKSMEGVGNLSLPSSLASGTEATSAFVRLLGLLSRLKYSTRFCWTDWKLRAEMLIERGIIGCQSFTFTAVAGSLIGSVLCFVEGFIIVVKAFVYYFRTLSQNAAQSGIIQLLIEAIDMFLVGSALLTLGMGLYVMLTSSDEINQGKGRPAVGGGSNIKNVPMSITEAKSKLGHVVVMILQAEILDKFKNVPLSSGLDLACFAGAVFISSASVFLLSRLPMRRSKITCGTMKQSLLQLFIEI</sequence>
<name>A0ACB7UVS7_DIOAL</name>